<dbReference type="AlphaFoldDB" id="A0AAE0Z3W5"/>
<keyword evidence="2" id="KW-1185">Reference proteome</keyword>
<reference evidence="1" key="1">
    <citation type="journal article" date="2023" name="G3 (Bethesda)">
        <title>A reference genome for the long-term kleptoplast-retaining sea slug Elysia crispata morphotype clarki.</title>
        <authorList>
            <person name="Eastman K.E."/>
            <person name="Pendleton A.L."/>
            <person name="Shaikh M.A."/>
            <person name="Suttiyut T."/>
            <person name="Ogas R."/>
            <person name="Tomko P."/>
            <person name="Gavelis G."/>
            <person name="Widhalm J.R."/>
            <person name="Wisecaver J.H."/>
        </authorList>
    </citation>
    <scope>NUCLEOTIDE SEQUENCE</scope>
    <source>
        <strain evidence="1">ECLA1</strain>
    </source>
</reference>
<comment type="caution">
    <text evidence="1">The sequence shown here is derived from an EMBL/GenBank/DDBJ whole genome shotgun (WGS) entry which is preliminary data.</text>
</comment>
<proteinExistence type="predicted"/>
<name>A0AAE0Z3W5_9GAST</name>
<dbReference type="EMBL" id="JAWDGP010004725">
    <property type="protein sequence ID" value="KAK3762318.1"/>
    <property type="molecule type" value="Genomic_DNA"/>
</dbReference>
<protein>
    <submittedName>
        <fullName evidence="1">Uncharacterized protein</fullName>
    </submittedName>
</protein>
<sequence length="143" mass="16395">MAVISLWRKKTAGTGKGRGGSKVHVCHEGDRVKKDNCLGTRDQEGEELWEVDNYDECTTPGRCCWPLHSVTRSRLGVARRVWGTWRRDAAFPAFIKDQNTGLPNIQLVIELVQKDWVFLRSSIDYCNISTEQKFEVHQKFVSI</sequence>
<gene>
    <name evidence="1" type="ORF">RRG08_006062</name>
</gene>
<dbReference type="Proteomes" id="UP001283361">
    <property type="component" value="Unassembled WGS sequence"/>
</dbReference>
<evidence type="ECO:0000313" key="1">
    <source>
        <dbReference type="EMBL" id="KAK3762318.1"/>
    </source>
</evidence>
<organism evidence="1 2">
    <name type="scientific">Elysia crispata</name>
    <name type="common">lettuce slug</name>
    <dbReference type="NCBI Taxonomy" id="231223"/>
    <lineage>
        <taxon>Eukaryota</taxon>
        <taxon>Metazoa</taxon>
        <taxon>Spiralia</taxon>
        <taxon>Lophotrochozoa</taxon>
        <taxon>Mollusca</taxon>
        <taxon>Gastropoda</taxon>
        <taxon>Heterobranchia</taxon>
        <taxon>Euthyneura</taxon>
        <taxon>Panpulmonata</taxon>
        <taxon>Sacoglossa</taxon>
        <taxon>Placobranchoidea</taxon>
        <taxon>Plakobranchidae</taxon>
        <taxon>Elysia</taxon>
    </lineage>
</organism>
<evidence type="ECO:0000313" key="2">
    <source>
        <dbReference type="Proteomes" id="UP001283361"/>
    </source>
</evidence>
<accession>A0AAE0Z3W5</accession>